<dbReference type="STRING" id="451.B6N58_02700"/>
<name>A0A098GHJ6_LEGMI</name>
<dbReference type="InterPro" id="IPR050155">
    <property type="entry name" value="HAD-like_hydrolase_sf"/>
</dbReference>
<dbReference type="PANTHER" id="PTHR43434:SF13">
    <property type="entry name" value="PHOSPHOGLYCOLATE PHOSPHATASE"/>
    <property type="match status" value="1"/>
</dbReference>
<dbReference type="OrthoDB" id="9782449at2"/>
<dbReference type="SFLD" id="SFLDG01129">
    <property type="entry name" value="C1.5:_HAD__Beta-PGM__Phosphata"/>
    <property type="match status" value="1"/>
</dbReference>
<dbReference type="GO" id="GO:0005829">
    <property type="term" value="C:cytosol"/>
    <property type="evidence" value="ECO:0007669"/>
    <property type="project" value="TreeGrafter"/>
</dbReference>
<dbReference type="EMBL" id="LN614830">
    <property type="protein sequence ID" value="CEG61958.1"/>
    <property type="molecule type" value="Genomic_DNA"/>
</dbReference>
<protein>
    <submittedName>
        <fullName evidence="1">Phosphoglycolate phosphatase</fullName>
        <ecNumber evidence="1">3.1.3.18</ecNumber>
    </submittedName>
</protein>
<dbReference type="SUPFAM" id="SSF56784">
    <property type="entry name" value="HAD-like"/>
    <property type="match status" value="1"/>
</dbReference>
<dbReference type="HOGENOM" id="CLU_045011_19_3_6"/>
<dbReference type="Proteomes" id="UP000032414">
    <property type="component" value="Chromosome I"/>
</dbReference>
<dbReference type="GO" id="GO:0008967">
    <property type="term" value="F:phosphoglycolate phosphatase activity"/>
    <property type="evidence" value="ECO:0007669"/>
    <property type="project" value="UniProtKB-EC"/>
</dbReference>
<accession>A0A098GHJ6</accession>
<reference evidence="3" key="1">
    <citation type="submission" date="2014-09" db="EMBL/GenBank/DDBJ databases">
        <authorList>
            <person name="Gomez-Valero L."/>
        </authorList>
    </citation>
    <scope>NUCLEOTIDE SEQUENCE [LARGE SCALE GENOMIC DNA]</scope>
    <source>
        <strain evidence="3">ATCC33218</strain>
    </source>
</reference>
<keyword evidence="1" id="KW-0378">Hydrolase</keyword>
<dbReference type="InterPro" id="IPR023214">
    <property type="entry name" value="HAD_sf"/>
</dbReference>
<reference evidence="2 4" key="3">
    <citation type="submission" date="2016-10" db="EMBL/GenBank/DDBJ databases">
        <authorList>
            <person name="Varghese N."/>
            <person name="Submissions S."/>
        </authorList>
    </citation>
    <scope>NUCLEOTIDE SEQUENCE [LARGE SCALE GENOMIC DNA]</scope>
    <source>
        <strain evidence="2 4">ATCC 33218</strain>
    </source>
</reference>
<sequence length="223" mass="25574">MESNLHLIFDFDGTLVDSFQAVIEKFNLFADIYHYRKISSSELSFLKNLTSKEFINYLGIPRDKIPDVILQIRELLREEIPTLPFFLNVPETLAKLHKLKIGLGILTSNSTENVIEWLKYNNLYHLFDFIHVESSYLDKGIALNQILEVYKIDKTQAFYAGDETRDIDAAKACKISSIAVTWGFNSAQILLKQNPDYIMNKPEDLFGLFKVLVNSSLQNTALS</sequence>
<dbReference type="AlphaFoldDB" id="A0A098GHJ6"/>
<evidence type="ECO:0000313" key="2">
    <source>
        <dbReference type="EMBL" id="SCY67585.1"/>
    </source>
</evidence>
<dbReference type="Gene3D" id="3.40.50.1000">
    <property type="entry name" value="HAD superfamily/HAD-like"/>
    <property type="match status" value="1"/>
</dbReference>
<dbReference type="EMBL" id="FMVN01000013">
    <property type="protein sequence ID" value="SCY67585.1"/>
    <property type="molecule type" value="Genomic_DNA"/>
</dbReference>
<dbReference type="EC" id="3.1.3.18" evidence="1"/>
<dbReference type="Gene3D" id="1.10.150.240">
    <property type="entry name" value="Putative phosphatase, domain 2"/>
    <property type="match status" value="1"/>
</dbReference>
<dbReference type="InterPro" id="IPR036412">
    <property type="entry name" value="HAD-like_sf"/>
</dbReference>
<gene>
    <name evidence="1" type="ORF">LMI_2705</name>
    <name evidence="2" type="ORF">SAMN02982997_02467</name>
</gene>
<dbReference type="KEGG" id="tmc:LMI_2705"/>
<evidence type="ECO:0000313" key="1">
    <source>
        <dbReference type="EMBL" id="CEG61958.1"/>
    </source>
</evidence>
<dbReference type="SFLD" id="SFLDS00003">
    <property type="entry name" value="Haloacid_Dehalogenase"/>
    <property type="match status" value="1"/>
</dbReference>
<evidence type="ECO:0000313" key="3">
    <source>
        <dbReference type="Proteomes" id="UP000032414"/>
    </source>
</evidence>
<organism evidence="1 3">
    <name type="scientific">Legionella micdadei</name>
    <name type="common">Tatlockia micdadei</name>
    <dbReference type="NCBI Taxonomy" id="451"/>
    <lineage>
        <taxon>Bacteria</taxon>
        <taxon>Pseudomonadati</taxon>
        <taxon>Pseudomonadota</taxon>
        <taxon>Gammaproteobacteria</taxon>
        <taxon>Legionellales</taxon>
        <taxon>Legionellaceae</taxon>
        <taxon>Legionella</taxon>
    </lineage>
</organism>
<keyword evidence="4" id="KW-1185">Reference proteome</keyword>
<dbReference type="Pfam" id="PF13419">
    <property type="entry name" value="HAD_2"/>
    <property type="match status" value="1"/>
</dbReference>
<dbReference type="PANTHER" id="PTHR43434">
    <property type="entry name" value="PHOSPHOGLYCOLATE PHOSPHATASE"/>
    <property type="match status" value="1"/>
</dbReference>
<dbReference type="RefSeq" id="WP_045100108.1">
    <property type="nucleotide sequence ID" value="NZ_CP020614.1"/>
</dbReference>
<evidence type="ECO:0000313" key="4">
    <source>
        <dbReference type="Proteomes" id="UP000182998"/>
    </source>
</evidence>
<dbReference type="PATRIC" id="fig|451.8.peg.2561"/>
<dbReference type="GO" id="GO:0006281">
    <property type="term" value="P:DNA repair"/>
    <property type="evidence" value="ECO:0007669"/>
    <property type="project" value="TreeGrafter"/>
</dbReference>
<dbReference type="InterPro" id="IPR023198">
    <property type="entry name" value="PGP-like_dom2"/>
</dbReference>
<reference evidence="1" key="2">
    <citation type="submission" date="2014-09" db="EMBL/GenBank/DDBJ databases">
        <authorList>
            <person name="GOMEZ-VALERO Laura"/>
        </authorList>
    </citation>
    <scope>NUCLEOTIDE SEQUENCE</scope>
    <source>
        <strain evidence="1">ATCC33218</strain>
    </source>
</reference>
<dbReference type="Proteomes" id="UP000182998">
    <property type="component" value="Unassembled WGS sequence"/>
</dbReference>
<proteinExistence type="predicted"/>
<dbReference type="InterPro" id="IPR041492">
    <property type="entry name" value="HAD_2"/>
</dbReference>